<accession>A0A098DPM3</accession>
<evidence type="ECO:0000313" key="3">
    <source>
        <dbReference type="Proteomes" id="UP000070720"/>
    </source>
</evidence>
<dbReference type="AlphaFoldDB" id="I1RZD8"/>
<dbReference type="VEuPathDB" id="FungiDB:FGRAMPH1_01G26301"/>
<dbReference type="HOGENOM" id="CLU_1992856_0_0_1"/>
<keyword evidence="3" id="KW-1185">Reference proteome</keyword>
<name>I1RZD8_GIBZE</name>
<evidence type="ECO:0000313" key="2">
    <source>
        <dbReference type="EnsemblFungi" id="CEF82818"/>
    </source>
</evidence>
<reference evidence="1 3" key="3">
    <citation type="journal article" date="2015" name="BMC Genomics">
        <title>The completed genome sequence of the pathogenic ascomycete fungus Fusarium graminearum.</title>
        <authorList>
            <person name="King R."/>
            <person name="Urban M."/>
            <person name="Hammond-Kosack M.C."/>
            <person name="Hassani-Pak K."/>
            <person name="Hammond-Kosack K.E."/>
        </authorList>
    </citation>
    <scope>NUCLEOTIDE SEQUENCE [LARGE SCALE GENOMIC DNA]</scope>
    <source>
        <strain evidence="3">ATCC MYA-4620 / CBS 123657 / FGSC 9075 / NRRL 31084 / PH-1</strain>
        <strain evidence="1">PH-1</strain>
    </source>
</reference>
<dbReference type="InParanoid" id="I1RZD8"/>
<reference evidence="2 3" key="1">
    <citation type="journal article" date="2007" name="Science">
        <title>The Fusarium graminearum genome reveals a link between localized polymorphism and pathogen specialization.</title>
        <authorList>
            <person name="Cuomo C.A."/>
            <person name="Gueldener U."/>
            <person name="Xu J.-R."/>
            <person name="Trail F."/>
            <person name="Turgeon B.G."/>
            <person name="Di Pietro A."/>
            <person name="Walton J.D."/>
            <person name="Ma L.-J."/>
            <person name="Baker S.E."/>
            <person name="Rep M."/>
            <person name="Adam G."/>
            <person name="Antoniw J."/>
            <person name="Baldwin T."/>
            <person name="Calvo S.E."/>
            <person name="Chang Y.-L."/>
            <person name="DeCaprio D."/>
            <person name="Gale L.R."/>
            <person name="Gnerre S."/>
            <person name="Goswami R.S."/>
            <person name="Hammond-Kosack K."/>
            <person name="Harris L.J."/>
            <person name="Hilburn K."/>
            <person name="Kennell J.C."/>
            <person name="Kroken S."/>
            <person name="Magnuson J.K."/>
            <person name="Mannhaupt G."/>
            <person name="Mauceli E.W."/>
            <person name="Mewes H.-W."/>
            <person name="Mitterbauer R."/>
            <person name="Muehlbauer G."/>
            <person name="Muensterkoetter M."/>
            <person name="Nelson D."/>
            <person name="O'Donnell K."/>
            <person name="Ouellet T."/>
            <person name="Qi W."/>
            <person name="Quesneville H."/>
            <person name="Roncero M.I.G."/>
            <person name="Seong K.-Y."/>
            <person name="Tetko I.V."/>
            <person name="Urban M."/>
            <person name="Waalwijk C."/>
            <person name="Ward T.J."/>
            <person name="Yao J."/>
            <person name="Birren B.W."/>
            <person name="Kistler H.C."/>
        </authorList>
    </citation>
    <scope>NUCLEOTIDE SEQUENCE [LARGE SCALE GENOMIC DNA]</scope>
    <source>
        <strain evidence="3">ATCC MYA-4620 / CBS 123657 / FGSC 9075 / NRRL 31084 / PH-1</strain>
        <strain evidence="2">PH-1 / ATCC MYA-4620 / FGSC 9075 / NRRL 31084</strain>
    </source>
</reference>
<proteinExistence type="predicted"/>
<reference evidence="2 3" key="2">
    <citation type="journal article" date="2010" name="Nature">
        <title>Comparative genomics reveals mobile pathogenicity chromosomes in Fusarium.</title>
        <authorList>
            <person name="Ma L.J."/>
            <person name="van der Does H.C."/>
            <person name="Borkovich K.A."/>
            <person name="Coleman J.J."/>
            <person name="Daboussi M.J."/>
            <person name="Di Pietro A."/>
            <person name="Dufresne M."/>
            <person name="Freitag M."/>
            <person name="Grabherr M."/>
            <person name="Henrissat B."/>
            <person name="Houterman P.M."/>
            <person name="Kang S."/>
            <person name="Shim W.B."/>
            <person name="Woloshuk C."/>
            <person name="Xie X."/>
            <person name="Xu J.R."/>
            <person name="Antoniw J."/>
            <person name="Baker S.E."/>
            <person name="Bluhm B.H."/>
            <person name="Breakspear A."/>
            <person name="Brown D.W."/>
            <person name="Butchko R.A."/>
            <person name="Chapman S."/>
            <person name="Coulson R."/>
            <person name="Coutinho P.M."/>
            <person name="Danchin E.G."/>
            <person name="Diener A."/>
            <person name="Gale L.R."/>
            <person name="Gardiner D.M."/>
            <person name="Goff S."/>
            <person name="Hammond-Kosack K.E."/>
            <person name="Hilburn K."/>
            <person name="Hua-Van A."/>
            <person name="Jonkers W."/>
            <person name="Kazan K."/>
            <person name="Kodira C.D."/>
            <person name="Koehrsen M."/>
            <person name="Kumar L."/>
            <person name="Lee Y.H."/>
            <person name="Li L."/>
            <person name="Manners J.M."/>
            <person name="Miranda-Saavedra D."/>
            <person name="Mukherjee M."/>
            <person name="Park G."/>
            <person name="Park J."/>
            <person name="Park S.Y."/>
            <person name="Proctor R.H."/>
            <person name="Regev A."/>
            <person name="Ruiz-Roldan M.C."/>
            <person name="Sain D."/>
            <person name="Sakthikumar S."/>
            <person name="Sykes S."/>
            <person name="Schwartz D.C."/>
            <person name="Turgeon B.G."/>
            <person name="Wapinski I."/>
            <person name="Yoder O."/>
            <person name="Young S."/>
            <person name="Zeng Q."/>
            <person name="Zhou S."/>
            <person name="Galagan J."/>
            <person name="Cuomo C.A."/>
            <person name="Kistler H.C."/>
            <person name="Rep M."/>
        </authorList>
    </citation>
    <scope>GENOME REANNOTATION</scope>
    <source>
        <strain evidence="3">ATCC MYA-4620 / CBS 123657 / FGSC 9075 / NRRL 31084 / PH-1</strain>
        <strain evidence="2">PH-1 / ATCC MYA-4620 / FGSC 9075 / NRRL 31084</strain>
    </source>
</reference>
<organism evidence="1 3">
    <name type="scientific">Gibberella zeae (strain ATCC MYA-4620 / CBS 123657 / FGSC 9075 / NRRL 31084 / PH-1)</name>
    <name type="common">Wheat head blight fungus</name>
    <name type="synonym">Fusarium graminearum</name>
    <dbReference type="NCBI Taxonomy" id="229533"/>
    <lineage>
        <taxon>Eukaryota</taxon>
        <taxon>Fungi</taxon>
        <taxon>Dikarya</taxon>
        <taxon>Ascomycota</taxon>
        <taxon>Pezizomycotina</taxon>
        <taxon>Sordariomycetes</taxon>
        <taxon>Hypocreomycetidae</taxon>
        <taxon>Hypocreales</taxon>
        <taxon>Nectriaceae</taxon>
        <taxon>Fusarium</taxon>
    </lineage>
</organism>
<dbReference type="OrthoDB" id="10376164at2759"/>
<dbReference type="RefSeq" id="XP_011327916.1">
    <property type="nucleotide sequence ID" value="XM_011329614.1"/>
</dbReference>
<accession>I1RZD8</accession>
<reference evidence="2" key="4">
    <citation type="submission" date="2017-01" db="UniProtKB">
        <authorList>
            <consortium name="EnsemblFungi"/>
        </authorList>
    </citation>
    <scope>IDENTIFICATION</scope>
    <source>
        <strain evidence="2">PH-1 / ATCC MYA-4620 / FGSC 9075 / NRRL 31084</strain>
    </source>
</reference>
<dbReference type="EMBL" id="HG970335">
    <property type="protein sequence ID" value="CEF82818.1"/>
    <property type="molecule type" value="Genomic_DNA"/>
</dbReference>
<dbReference type="Proteomes" id="UP000070720">
    <property type="component" value="Chromosome 4"/>
</dbReference>
<gene>
    <name evidence="2" type="primary">FG09777.1</name>
    <name evidence="1" type="ORF">FGRAMPH1_01T26301</name>
</gene>
<dbReference type="KEGG" id="fgr:FGSG_09777"/>
<dbReference type="EnsemblFungi" id="CEF82818">
    <property type="protein sequence ID" value="CEF82818"/>
    <property type="gene ID" value="FGRRES_09777_M"/>
</dbReference>
<evidence type="ECO:0000313" key="1">
    <source>
        <dbReference type="EMBL" id="CEF82818.1"/>
    </source>
</evidence>
<sequence>MLAFSTEYLHVPTTKYPLGKRHDNACEKLGESLPAAHLVPSGPVTHSIRLFYEVKGRVYPRTSQITVTERLMGFIFISTSNWLFWRDGFVFSGSREQLTRSKWFVLCYCRSNPHLQVVIKQATNY</sequence>
<protein>
    <submittedName>
        <fullName evidence="1">Chromosome 4, complete genome</fullName>
    </submittedName>
</protein>